<feature type="chain" id="PRO_5021408416" evidence="1">
    <location>
        <begin position="25"/>
        <end position="85"/>
    </location>
</feature>
<proteinExistence type="predicted"/>
<dbReference type="Proteomes" id="UP000314294">
    <property type="component" value="Unassembled WGS sequence"/>
</dbReference>
<evidence type="ECO:0000313" key="2">
    <source>
        <dbReference type="EMBL" id="TNN77216.1"/>
    </source>
</evidence>
<dbReference type="AlphaFoldDB" id="A0A4Z2IGY6"/>
<evidence type="ECO:0000256" key="1">
    <source>
        <dbReference type="SAM" id="SignalP"/>
    </source>
</evidence>
<feature type="signal peptide" evidence="1">
    <location>
        <begin position="1"/>
        <end position="24"/>
    </location>
</feature>
<sequence>MPPAEIPSIVSGLFLLLFPELQRADEHTQSGSLVQHQRSDTSLATDASLSSAELQALQETMSVALWVVDGRPTPSRCVCSRPPSQ</sequence>
<reference evidence="2 3" key="1">
    <citation type="submission" date="2019-03" db="EMBL/GenBank/DDBJ databases">
        <title>First draft genome of Liparis tanakae, snailfish: a comprehensive survey of snailfish specific genes.</title>
        <authorList>
            <person name="Kim W."/>
            <person name="Song I."/>
            <person name="Jeong J.-H."/>
            <person name="Kim D."/>
            <person name="Kim S."/>
            <person name="Ryu S."/>
            <person name="Song J.Y."/>
            <person name="Lee S.K."/>
        </authorList>
    </citation>
    <scope>NUCLEOTIDE SEQUENCE [LARGE SCALE GENOMIC DNA]</scope>
    <source>
        <tissue evidence="2">Muscle</tissue>
    </source>
</reference>
<evidence type="ECO:0000313" key="3">
    <source>
        <dbReference type="Proteomes" id="UP000314294"/>
    </source>
</evidence>
<name>A0A4Z2IGY6_9TELE</name>
<dbReference type="EMBL" id="SRLO01000085">
    <property type="protein sequence ID" value="TNN77216.1"/>
    <property type="molecule type" value="Genomic_DNA"/>
</dbReference>
<keyword evidence="1" id="KW-0732">Signal</keyword>
<gene>
    <name evidence="2" type="ORF">EYF80_012523</name>
</gene>
<protein>
    <submittedName>
        <fullName evidence="2">Uncharacterized protein</fullName>
    </submittedName>
</protein>
<keyword evidence="3" id="KW-1185">Reference proteome</keyword>
<organism evidence="2 3">
    <name type="scientific">Liparis tanakae</name>
    <name type="common">Tanaka's snailfish</name>
    <dbReference type="NCBI Taxonomy" id="230148"/>
    <lineage>
        <taxon>Eukaryota</taxon>
        <taxon>Metazoa</taxon>
        <taxon>Chordata</taxon>
        <taxon>Craniata</taxon>
        <taxon>Vertebrata</taxon>
        <taxon>Euteleostomi</taxon>
        <taxon>Actinopterygii</taxon>
        <taxon>Neopterygii</taxon>
        <taxon>Teleostei</taxon>
        <taxon>Neoteleostei</taxon>
        <taxon>Acanthomorphata</taxon>
        <taxon>Eupercaria</taxon>
        <taxon>Perciformes</taxon>
        <taxon>Cottioidei</taxon>
        <taxon>Cottales</taxon>
        <taxon>Liparidae</taxon>
        <taxon>Liparis</taxon>
    </lineage>
</organism>
<comment type="caution">
    <text evidence="2">The sequence shown here is derived from an EMBL/GenBank/DDBJ whole genome shotgun (WGS) entry which is preliminary data.</text>
</comment>
<accession>A0A4Z2IGY6</accession>